<keyword evidence="2 4" id="KW-0449">Lipoprotein</keyword>
<dbReference type="Gene3D" id="2.20.200.10">
    <property type="entry name" value="Outer membrane efflux proteins (OEP)"/>
    <property type="match status" value="1"/>
</dbReference>
<dbReference type="Pfam" id="PF02321">
    <property type="entry name" value="OEP"/>
    <property type="match status" value="2"/>
</dbReference>
<keyword evidence="2" id="KW-0472">Membrane</keyword>
<accession>A0ABM9I2T7</accession>
<evidence type="ECO:0000256" key="2">
    <source>
        <dbReference type="RuleBase" id="RU362097"/>
    </source>
</evidence>
<comment type="similarity">
    <text evidence="1 2">Belongs to the outer membrane factor (OMF) (TC 1.B.17) family.</text>
</comment>
<dbReference type="InterPro" id="IPR010131">
    <property type="entry name" value="MdtP/NodT-like"/>
</dbReference>
<dbReference type="Proteomes" id="UP001162030">
    <property type="component" value="Chromosome"/>
</dbReference>
<evidence type="ECO:0000313" key="4">
    <source>
        <dbReference type="EMBL" id="CAI8854044.1"/>
    </source>
</evidence>
<dbReference type="PANTHER" id="PTHR30203:SF32">
    <property type="entry name" value="CATION EFFLUX SYSTEM PROTEIN CUSC"/>
    <property type="match status" value="1"/>
</dbReference>
<keyword evidence="2" id="KW-1134">Transmembrane beta strand</keyword>
<protein>
    <submittedName>
        <fullName evidence="4">NodT family efflux transporter outer membrane factor (OMF) lipoprotein</fullName>
    </submittedName>
</protein>
<dbReference type="SUPFAM" id="SSF56954">
    <property type="entry name" value="Outer membrane efflux proteins (OEP)"/>
    <property type="match status" value="1"/>
</dbReference>
<evidence type="ECO:0000313" key="5">
    <source>
        <dbReference type="Proteomes" id="UP001162030"/>
    </source>
</evidence>
<reference evidence="4 5" key="1">
    <citation type="submission" date="2023-03" db="EMBL/GenBank/DDBJ databases">
        <authorList>
            <person name="Pearce D."/>
        </authorList>
    </citation>
    <scope>NUCLEOTIDE SEQUENCE [LARGE SCALE GENOMIC DNA]</scope>
    <source>
        <strain evidence="4">Msz</strain>
    </source>
</reference>
<keyword evidence="3" id="KW-0175">Coiled coil</keyword>
<evidence type="ECO:0000256" key="3">
    <source>
        <dbReference type="SAM" id="Coils"/>
    </source>
</evidence>
<dbReference type="Gene3D" id="1.20.1600.10">
    <property type="entry name" value="Outer membrane efflux proteins (OEP)"/>
    <property type="match status" value="1"/>
</dbReference>
<proteinExistence type="inferred from homology"/>
<sequence>MDGIGPSRLSITFCGLVLALLGGCGTIPERDVNDVGAPIPSAWTATTSPQEAVSEHWVETFADATLSALVSEALASNYDLKAAAARVEAARQQARIDGAGRWPQLYFAPGYERAQVRSAGFGSTEFGAFEALFSLDWELDVWGRIRAFQQASVSEAVATEADFHAARLSLAARTAQVYFELAEAKLQAEVAEQSIRDRRTIVELVRGRFTRGLTRGLDLRLALTDLANAEAQLAEARNRVQAVTRLLEVLLGRYPAADLTMTASLPDPPAPLSAGVPSELLGRRPDVIAAFERLRAADFRLESAEKALLPRIALTASGGTRSPALTELVDPRAAIWNVAMGFLQPLFTGGRIRGEIRLNRALTEEALNRYKNTALNAFREVEQSLAAEEWLREQEQALREAVEQTEASQKLAIYSYRHGFIEILTLLDSYRSTLNAQSAHLAIKRQLLNNRIGLYLALGGEA</sequence>
<dbReference type="NCBIfam" id="TIGR01845">
    <property type="entry name" value="outer_NodT"/>
    <property type="match status" value="1"/>
</dbReference>
<dbReference type="PANTHER" id="PTHR30203">
    <property type="entry name" value="OUTER MEMBRANE CATION EFFLUX PROTEIN"/>
    <property type="match status" value="1"/>
</dbReference>
<dbReference type="InterPro" id="IPR003423">
    <property type="entry name" value="OMP_efflux"/>
</dbReference>
<dbReference type="EMBL" id="OX458333">
    <property type="protein sequence ID" value="CAI8854044.1"/>
    <property type="molecule type" value="Genomic_DNA"/>
</dbReference>
<feature type="coiled-coil region" evidence="3">
    <location>
        <begin position="219"/>
        <end position="253"/>
    </location>
</feature>
<gene>
    <name evidence="4" type="ORF">MSZNOR_2565</name>
</gene>
<comment type="subcellular location">
    <subcellularLocation>
        <location evidence="2">Cell outer membrane</location>
        <topology evidence="2">Lipid-anchor</topology>
    </subcellularLocation>
</comment>
<organism evidence="4 5">
    <name type="scientific">Methylocaldum szegediense</name>
    <dbReference type="NCBI Taxonomy" id="73780"/>
    <lineage>
        <taxon>Bacteria</taxon>
        <taxon>Pseudomonadati</taxon>
        <taxon>Pseudomonadota</taxon>
        <taxon>Gammaproteobacteria</taxon>
        <taxon>Methylococcales</taxon>
        <taxon>Methylococcaceae</taxon>
        <taxon>Methylocaldum</taxon>
    </lineage>
</organism>
<name>A0ABM9I2T7_9GAMM</name>
<evidence type="ECO:0000256" key="1">
    <source>
        <dbReference type="ARBA" id="ARBA00007613"/>
    </source>
</evidence>
<keyword evidence="5" id="KW-1185">Reference proteome</keyword>
<keyword evidence="2" id="KW-0812">Transmembrane</keyword>
<keyword evidence="2" id="KW-0564">Palmitate</keyword>